<gene>
    <name evidence="3" type="ORF">FB567DRAFT_590811</name>
</gene>
<organism evidence="3 4">
    <name type="scientific">Paraphoma chrysanthemicola</name>
    <dbReference type="NCBI Taxonomy" id="798071"/>
    <lineage>
        <taxon>Eukaryota</taxon>
        <taxon>Fungi</taxon>
        <taxon>Dikarya</taxon>
        <taxon>Ascomycota</taxon>
        <taxon>Pezizomycotina</taxon>
        <taxon>Dothideomycetes</taxon>
        <taxon>Pleosporomycetidae</taxon>
        <taxon>Pleosporales</taxon>
        <taxon>Pleosporineae</taxon>
        <taxon>Phaeosphaeriaceae</taxon>
        <taxon>Paraphoma</taxon>
    </lineage>
</organism>
<reference evidence="3" key="1">
    <citation type="journal article" date="2021" name="Nat. Commun.">
        <title>Genetic determinants of endophytism in the Arabidopsis root mycobiome.</title>
        <authorList>
            <person name="Mesny F."/>
            <person name="Miyauchi S."/>
            <person name="Thiergart T."/>
            <person name="Pickel B."/>
            <person name="Atanasova L."/>
            <person name="Karlsson M."/>
            <person name="Huettel B."/>
            <person name="Barry K.W."/>
            <person name="Haridas S."/>
            <person name="Chen C."/>
            <person name="Bauer D."/>
            <person name="Andreopoulos W."/>
            <person name="Pangilinan J."/>
            <person name="LaButti K."/>
            <person name="Riley R."/>
            <person name="Lipzen A."/>
            <person name="Clum A."/>
            <person name="Drula E."/>
            <person name="Henrissat B."/>
            <person name="Kohler A."/>
            <person name="Grigoriev I.V."/>
            <person name="Martin F.M."/>
            <person name="Hacquard S."/>
        </authorList>
    </citation>
    <scope>NUCLEOTIDE SEQUENCE</scope>
    <source>
        <strain evidence="3">MPI-SDFR-AT-0120</strain>
    </source>
</reference>
<feature type="chain" id="PRO_5035426466" evidence="1">
    <location>
        <begin position="19"/>
        <end position="340"/>
    </location>
</feature>
<evidence type="ECO:0000313" key="4">
    <source>
        <dbReference type="Proteomes" id="UP000813461"/>
    </source>
</evidence>
<evidence type="ECO:0000259" key="2">
    <source>
        <dbReference type="Pfam" id="PF12697"/>
    </source>
</evidence>
<proteinExistence type="predicted"/>
<dbReference type="Proteomes" id="UP000813461">
    <property type="component" value="Unassembled WGS sequence"/>
</dbReference>
<sequence length="340" mass="37861">MKLTLINIAFAHLTSVFALNKSQCFPPSDQGSEMGLSGNETNTCEQYLDVEHKRRGFRFNREEHSIFYTVQGSGDPVLLLHGWTCDQTDWIFQIPFLLNHGFQVIAIDHRGHGRSLDLLPTNPVNSSALRYDPRALADDAAAILAHLGIGGDHDGNRKAAIVMGHSLGGVVTAELAYRHKRLVRGIVLVDPAYLATGSRNKQIVEGIKASPEIAPEWAAEYFEQVEATTAKRPPWMGAWLSQRIWGMPAHVVVSTVEQLANYLSNWSTGVDYMRERKVVPRLATYAHEIGGADIEQAVGLGEEDRVETIPFGHWLHQVDSERFNAVVEEWFRARGFLPAA</sequence>
<dbReference type="InterPro" id="IPR029058">
    <property type="entry name" value="AB_hydrolase_fold"/>
</dbReference>
<dbReference type="AlphaFoldDB" id="A0A8K0RAN3"/>
<comment type="caution">
    <text evidence="3">The sequence shown here is derived from an EMBL/GenBank/DDBJ whole genome shotgun (WGS) entry which is preliminary data.</text>
</comment>
<name>A0A8K0RAN3_9PLEO</name>
<dbReference type="EMBL" id="JAGMVJ010000007">
    <property type="protein sequence ID" value="KAH7088691.1"/>
    <property type="molecule type" value="Genomic_DNA"/>
</dbReference>
<dbReference type="InterPro" id="IPR000073">
    <property type="entry name" value="AB_hydrolase_1"/>
</dbReference>
<evidence type="ECO:0000313" key="3">
    <source>
        <dbReference type="EMBL" id="KAH7088691.1"/>
    </source>
</evidence>
<accession>A0A8K0RAN3</accession>
<dbReference type="OrthoDB" id="408373at2759"/>
<keyword evidence="4" id="KW-1185">Reference proteome</keyword>
<dbReference type="Gene3D" id="3.40.50.1820">
    <property type="entry name" value="alpha/beta hydrolase"/>
    <property type="match status" value="1"/>
</dbReference>
<keyword evidence="1" id="KW-0732">Signal</keyword>
<feature type="signal peptide" evidence="1">
    <location>
        <begin position="1"/>
        <end position="18"/>
    </location>
</feature>
<dbReference type="GO" id="GO:0016787">
    <property type="term" value="F:hydrolase activity"/>
    <property type="evidence" value="ECO:0007669"/>
    <property type="project" value="UniProtKB-KW"/>
</dbReference>
<dbReference type="SUPFAM" id="SSF53474">
    <property type="entry name" value="alpha/beta-Hydrolases"/>
    <property type="match status" value="1"/>
</dbReference>
<evidence type="ECO:0000256" key="1">
    <source>
        <dbReference type="SAM" id="SignalP"/>
    </source>
</evidence>
<keyword evidence="3" id="KW-0378">Hydrolase</keyword>
<feature type="domain" description="AB hydrolase-1" evidence="2">
    <location>
        <begin position="77"/>
        <end position="315"/>
    </location>
</feature>
<dbReference type="InterPro" id="IPR050266">
    <property type="entry name" value="AB_hydrolase_sf"/>
</dbReference>
<dbReference type="PANTHER" id="PTHR43798">
    <property type="entry name" value="MONOACYLGLYCEROL LIPASE"/>
    <property type="match status" value="1"/>
</dbReference>
<dbReference type="Pfam" id="PF12697">
    <property type="entry name" value="Abhydrolase_6"/>
    <property type="match status" value="1"/>
</dbReference>
<protein>
    <submittedName>
        <fullName evidence="3">Alpha/Beta hydrolase protein</fullName>
    </submittedName>
</protein>